<dbReference type="PANTHER" id="PTHR43612">
    <property type="entry name" value="TRIFUNCTIONAL ENZYME SUBUNIT ALPHA"/>
    <property type="match status" value="1"/>
</dbReference>
<keyword evidence="1" id="KW-0560">Oxidoreductase</keyword>
<dbReference type="GO" id="GO:0006635">
    <property type="term" value="P:fatty acid beta-oxidation"/>
    <property type="evidence" value="ECO:0007669"/>
    <property type="project" value="TreeGrafter"/>
</dbReference>
<evidence type="ECO:0000259" key="3">
    <source>
        <dbReference type="Pfam" id="PF00725"/>
    </source>
</evidence>
<organism evidence="4 5">
    <name type="scientific">Halochromatium glycolicum</name>
    <dbReference type="NCBI Taxonomy" id="85075"/>
    <lineage>
        <taxon>Bacteria</taxon>
        <taxon>Pseudomonadati</taxon>
        <taxon>Pseudomonadota</taxon>
        <taxon>Gammaproteobacteria</taxon>
        <taxon>Chromatiales</taxon>
        <taxon>Chromatiaceae</taxon>
        <taxon>Halochromatium</taxon>
    </lineage>
</organism>
<gene>
    <name evidence="4" type="ORF">CKO40_21760</name>
</gene>
<dbReference type="GO" id="GO:0016509">
    <property type="term" value="F:long-chain (3S)-3-hydroxyacyl-CoA dehydrogenase (NAD+) activity"/>
    <property type="evidence" value="ECO:0007669"/>
    <property type="project" value="TreeGrafter"/>
</dbReference>
<feature type="region of interest" description="Disordered" evidence="2">
    <location>
        <begin position="112"/>
        <end position="148"/>
    </location>
</feature>
<accession>A0AAJ0U837</accession>
<comment type="caution">
    <text evidence="4">The sequence shown here is derived from an EMBL/GenBank/DDBJ whole genome shotgun (WGS) entry which is preliminary data.</text>
</comment>
<dbReference type="PANTHER" id="PTHR43612:SF3">
    <property type="entry name" value="TRIFUNCTIONAL ENZYME SUBUNIT ALPHA, MITOCHONDRIAL"/>
    <property type="match status" value="1"/>
</dbReference>
<dbReference type="InterPro" id="IPR006108">
    <property type="entry name" value="3HC_DH_C"/>
</dbReference>
<feature type="region of interest" description="Disordered" evidence="2">
    <location>
        <begin position="217"/>
        <end position="237"/>
    </location>
</feature>
<sequence length="237" mass="25281">MGKLPAPVRSYPGFLVNWALIPYLLEALVLMEEGLAPEAIDQAAVAFGMPMGPIELADQVGLDIGLDVGRMLIEAVDKPMAELPDWLVQKVAAGEVGKKAGQGFYRWRHGKPRKAAEAAPGKPAPSNQASSNQETSKPASSKPATSEEITDRLLLPLLDACVECLREGVSEDADLLDGTLIFATGFAPFRGGPLHYARTRGADALVGRMKALAERHGERFQPRSPGWSALQTNLSGG</sequence>
<dbReference type="EMBL" id="NRSJ01000063">
    <property type="protein sequence ID" value="MBK1707086.1"/>
    <property type="molecule type" value="Genomic_DNA"/>
</dbReference>
<evidence type="ECO:0000313" key="5">
    <source>
        <dbReference type="Proteomes" id="UP001296776"/>
    </source>
</evidence>
<dbReference type="Pfam" id="PF00725">
    <property type="entry name" value="3HCDH"/>
    <property type="match status" value="1"/>
</dbReference>
<name>A0AAJ0U837_9GAMM</name>
<dbReference type="InterPro" id="IPR050136">
    <property type="entry name" value="FA_oxidation_alpha_subunit"/>
</dbReference>
<reference evidence="4" key="1">
    <citation type="submission" date="2017-08" db="EMBL/GenBank/DDBJ databases">
        <authorList>
            <person name="Imhoff J.F."/>
            <person name="Rahn T."/>
            <person name="Kuenzel S."/>
            <person name="Neulinger S.C."/>
        </authorList>
    </citation>
    <scope>NUCLEOTIDE SEQUENCE</scope>
    <source>
        <strain evidence="4">DSM 11080</strain>
    </source>
</reference>
<dbReference type="SUPFAM" id="SSF48179">
    <property type="entry name" value="6-phosphogluconate dehydrogenase C-terminal domain-like"/>
    <property type="match status" value="2"/>
</dbReference>
<reference evidence="4" key="2">
    <citation type="journal article" date="2020" name="Microorganisms">
        <title>Osmotic Adaptation and Compatible Solute Biosynthesis of Phototrophic Bacteria as Revealed from Genome Analyses.</title>
        <authorList>
            <person name="Imhoff J.F."/>
            <person name="Rahn T."/>
            <person name="Kunzel S."/>
            <person name="Keller A."/>
            <person name="Neulinger S.C."/>
        </authorList>
    </citation>
    <scope>NUCLEOTIDE SEQUENCE</scope>
    <source>
        <strain evidence="4">DSM 11080</strain>
    </source>
</reference>
<evidence type="ECO:0000256" key="1">
    <source>
        <dbReference type="ARBA" id="ARBA00023002"/>
    </source>
</evidence>
<dbReference type="InterPro" id="IPR008927">
    <property type="entry name" value="6-PGluconate_DH-like_C_sf"/>
</dbReference>
<evidence type="ECO:0000313" key="4">
    <source>
        <dbReference type="EMBL" id="MBK1707086.1"/>
    </source>
</evidence>
<dbReference type="GO" id="GO:0004300">
    <property type="term" value="F:enoyl-CoA hydratase activity"/>
    <property type="evidence" value="ECO:0007669"/>
    <property type="project" value="TreeGrafter"/>
</dbReference>
<evidence type="ECO:0000256" key="2">
    <source>
        <dbReference type="SAM" id="MobiDB-lite"/>
    </source>
</evidence>
<dbReference type="AlphaFoldDB" id="A0AAJ0U837"/>
<protein>
    <recommendedName>
        <fullName evidence="3">3-hydroxyacyl-CoA dehydrogenase C-terminal domain-containing protein</fullName>
    </recommendedName>
</protein>
<proteinExistence type="predicted"/>
<dbReference type="Proteomes" id="UP001296776">
    <property type="component" value="Unassembled WGS sequence"/>
</dbReference>
<keyword evidence="5" id="KW-1185">Reference proteome</keyword>
<feature type="domain" description="3-hydroxyacyl-CoA dehydrogenase C-terminal" evidence="3">
    <location>
        <begin position="13"/>
        <end position="107"/>
    </location>
</feature>
<dbReference type="Gene3D" id="1.10.1040.50">
    <property type="match status" value="1"/>
</dbReference>
<feature type="compositionally biased region" description="Polar residues" evidence="2">
    <location>
        <begin position="126"/>
        <end position="144"/>
    </location>
</feature>